<keyword evidence="2" id="KW-0677">Repeat</keyword>
<evidence type="ECO:0000256" key="4">
    <source>
        <dbReference type="ARBA" id="ARBA00022833"/>
    </source>
</evidence>
<organism evidence="6 7">
    <name type="scientific">Mycena maculata</name>
    <dbReference type="NCBI Taxonomy" id="230809"/>
    <lineage>
        <taxon>Eukaryota</taxon>
        <taxon>Fungi</taxon>
        <taxon>Dikarya</taxon>
        <taxon>Basidiomycota</taxon>
        <taxon>Agaricomycotina</taxon>
        <taxon>Agaricomycetes</taxon>
        <taxon>Agaricomycetidae</taxon>
        <taxon>Agaricales</taxon>
        <taxon>Marasmiineae</taxon>
        <taxon>Mycenaceae</taxon>
        <taxon>Mycena</taxon>
    </lineage>
</organism>
<keyword evidence="4" id="KW-0862">Zinc</keyword>
<feature type="compositionally biased region" description="Acidic residues" evidence="5">
    <location>
        <begin position="219"/>
        <end position="228"/>
    </location>
</feature>
<dbReference type="GO" id="GO:0008270">
    <property type="term" value="F:zinc ion binding"/>
    <property type="evidence" value="ECO:0007669"/>
    <property type="project" value="UniProtKB-KW"/>
</dbReference>
<evidence type="ECO:0000313" key="7">
    <source>
        <dbReference type="Proteomes" id="UP001215280"/>
    </source>
</evidence>
<reference evidence="6" key="1">
    <citation type="submission" date="2023-03" db="EMBL/GenBank/DDBJ databases">
        <title>Massive genome expansion in bonnet fungi (Mycena s.s.) driven by repeated elements and novel gene families across ecological guilds.</title>
        <authorList>
            <consortium name="Lawrence Berkeley National Laboratory"/>
            <person name="Harder C.B."/>
            <person name="Miyauchi S."/>
            <person name="Viragh M."/>
            <person name="Kuo A."/>
            <person name="Thoen E."/>
            <person name="Andreopoulos B."/>
            <person name="Lu D."/>
            <person name="Skrede I."/>
            <person name="Drula E."/>
            <person name="Henrissat B."/>
            <person name="Morin E."/>
            <person name="Kohler A."/>
            <person name="Barry K."/>
            <person name="LaButti K."/>
            <person name="Morin E."/>
            <person name="Salamov A."/>
            <person name="Lipzen A."/>
            <person name="Mereny Z."/>
            <person name="Hegedus B."/>
            <person name="Baldrian P."/>
            <person name="Stursova M."/>
            <person name="Weitz H."/>
            <person name="Taylor A."/>
            <person name="Grigoriev I.V."/>
            <person name="Nagy L.G."/>
            <person name="Martin F."/>
            <person name="Kauserud H."/>
        </authorList>
    </citation>
    <scope>NUCLEOTIDE SEQUENCE</scope>
    <source>
        <strain evidence="6">CBHHK188m</strain>
    </source>
</reference>
<dbReference type="AlphaFoldDB" id="A0AAD7ND13"/>
<dbReference type="Proteomes" id="UP001215280">
    <property type="component" value="Unassembled WGS sequence"/>
</dbReference>
<feature type="region of interest" description="Disordered" evidence="5">
    <location>
        <begin position="341"/>
        <end position="367"/>
    </location>
</feature>
<dbReference type="Gene3D" id="3.30.160.60">
    <property type="entry name" value="Classic Zinc Finger"/>
    <property type="match status" value="1"/>
</dbReference>
<evidence type="ECO:0008006" key="8">
    <source>
        <dbReference type="Google" id="ProtNLM"/>
    </source>
</evidence>
<gene>
    <name evidence="6" type="ORF">DFH07DRAFT_486571</name>
</gene>
<name>A0AAD7ND13_9AGAR</name>
<keyword evidence="7" id="KW-1185">Reference proteome</keyword>
<protein>
    <recommendedName>
        <fullName evidence="8">C2H2-type domain-containing protein</fullName>
    </recommendedName>
</protein>
<evidence type="ECO:0000313" key="6">
    <source>
        <dbReference type="EMBL" id="KAJ7755688.1"/>
    </source>
</evidence>
<evidence type="ECO:0000256" key="1">
    <source>
        <dbReference type="ARBA" id="ARBA00022723"/>
    </source>
</evidence>
<evidence type="ECO:0000256" key="5">
    <source>
        <dbReference type="SAM" id="MobiDB-lite"/>
    </source>
</evidence>
<feature type="compositionally biased region" description="Polar residues" evidence="5">
    <location>
        <begin position="203"/>
        <end position="217"/>
    </location>
</feature>
<keyword evidence="3" id="KW-0863">Zinc-finger</keyword>
<feature type="region of interest" description="Disordered" evidence="5">
    <location>
        <begin position="200"/>
        <end position="228"/>
    </location>
</feature>
<dbReference type="PANTHER" id="PTHR23057">
    <property type="entry name" value="JUXTAPOSED WITH ANOTHER ZINC FINGER PROTEIN 1"/>
    <property type="match status" value="1"/>
</dbReference>
<feature type="compositionally biased region" description="Basic and acidic residues" evidence="5">
    <location>
        <begin position="636"/>
        <end position="645"/>
    </location>
</feature>
<feature type="region of interest" description="Disordered" evidence="5">
    <location>
        <begin position="631"/>
        <end position="696"/>
    </location>
</feature>
<feature type="region of interest" description="Disordered" evidence="5">
    <location>
        <begin position="453"/>
        <end position="473"/>
    </location>
</feature>
<evidence type="ECO:0000256" key="2">
    <source>
        <dbReference type="ARBA" id="ARBA00022737"/>
    </source>
</evidence>
<dbReference type="PANTHER" id="PTHR23057:SF0">
    <property type="entry name" value="JUXTAPOSED WITH ANOTHER ZINC FINGER PROTEIN 1"/>
    <property type="match status" value="1"/>
</dbReference>
<proteinExistence type="predicted"/>
<evidence type="ECO:0000256" key="3">
    <source>
        <dbReference type="ARBA" id="ARBA00022771"/>
    </source>
</evidence>
<keyword evidence="1" id="KW-0479">Metal-binding</keyword>
<accession>A0AAD7ND13</accession>
<comment type="caution">
    <text evidence="6">The sequence shown here is derived from an EMBL/GenBank/DDBJ whole genome shotgun (WGS) entry which is preliminary data.</text>
</comment>
<feature type="compositionally biased region" description="Basic and acidic residues" evidence="5">
    <location>
        <begin position="458"/>
        <end position="468"/>
    </location>
</feature>
<dbReference type="EMBL" id="JARJLG010000063">
    <property type="protein sequence ID" value="KAJ7755688.1"/>
    <property type="molecule type" value="Genomic_DNA"/>
</dbReference>
<dbReference type="GO" id="GO:0005634">
    <property type="term" value="C:nucleus"/>
    <property type="evidence" value="ECO:0007669"/>
    <property type="project" value="TreeGrafter"/>
</dbReference>
<sequence length="783" mass="83593">MSIWNSQHGHSSRLVEPCFMALISGKSDSINLCDPRISLTLSGALIGHPVHRMILLCTTTLFHFSSTSSFIVSTNMFNLGLIMTSMATLGNEQNYDQHQLITFQKNSSPSEYQHDHSIAQKTLLPPANSLLNDAPYSPKGKEAFYAAPSPPPSCRTPVPNVGAPVVTFAPTVDSAPNPHANQAGEVFNAGTGGTDASVGRALPSSSNFVRTGNNITGESADDEAPLEEGPQDLPPIAFLRESQSRSVSPMFAPRTVSIGAALNFGAQAMSRVPVADPREPSMITSSASASGAAISFNVRPVLPFNNDYLAFPLPSDSSSVVPPLLSSTHLEAPASIAPPQVTTPAAASASDALPTSPSSRKFRCPRPNCNKAYRQAQGLDYHLAHSSCAPDALNRSSKLFPCNCGKSYKNHNGLKYHMAHGTCAPQEASTNSATSSNEKGMSAVVVPPVERTNSARNVDPDWKSDADAPSHSQAALNEVEYPVFPSLAVLSTEPSVSFAAARSLLPVSLPELPTVPLESLDDEPAPRYDSLIRRRLPRAQYRGPALEAACQITDARMGKLQGPPPLGMAGVVAFVEGLRAGSGVGEMQVDVEGDQGVRRRDKEDWWVAPRPNTAPAAAYAALLEERFGPGNVLRGEGAKPVDPLRNKAGPRGRRRGLGLGLGHERSVSAGTGSSGAMDVDMEESANASTSGSGSGSRVQGWIAEIEMLVKGKKQLLREDLKALEQTMHEITNMDAAEGRALGDDAPRLRKALWQLAQLEDIPFHDEYRLRGWARRLIKHWPSV</sequence>
<dbReference type="InterPro" id="IPR051580">
    <property type="entry name" value="ZnF-Chromatin_assoc"/>
</dbReference>